<accession>A0ABY2JAW8</accession>
<dbReference type="Gene3D" id="3.40.50.360">
    <property type="match status" value="1"/>
</dbReference>
<evidence type="ECO:0000313" key="2">
    <source>
        <dbReference type="EMBL" id="TFD02097.1"/>
    </source>
</evidence>
<dbReference type="RefSeq" id="WP_134428962.1">
    <property type="nucleotide sequence ID" value="NZ_SOGQ01000029.1"/>
</dbReference>
<protein>
    <submittedName>
        <fullName evidence="2">Flavodoxin</fullName>
    </submittedName>
</protein>
<dbReference type="InterPro" id="IPR029039">
    <property type="entry name" value="Flavoprotein-like_sf"/>
</dbReference>
<sequence>MSTLVIFDSSSGTSARFGSAANTRTAANSDTAAAVADAIAVELGEGTRAVPVDSLGLDSLTGIEVLVVGSPIVGWRPSPRLQAFLVQLHPGTLRGVRAAAFDTRLRTVLHGDAAGKISRALEKAGAHVVAPPTGFIVEGRGGPLASGEAGRAAAWAGSIASVLRH</sequence>
<name>A0ABY2JAW8_9MICO</name>
<dbReference type="PROSITE" id="PS50902">
    <property type="entry name" value="FLAVODOXIN_LIKE"/>
    <property type="match status" value="1"/>
</dbReference>
<reference evidence="2 3" key="1">
    <citation type="submission" date="2019-03" db="EMBL/GenBank/DDBJ databases">
        <title>Genomics of glacier-inhabiting Cryobacterium strains.</title>
        <authorList>
            <person name="Liu Q."/>
            <person name="Xin Y.-H."/>
        </authorList>
    </citation>
    <scope>NUCLEOTIDE SEQUENCE [LARGE SCALE GENOMIC DNA]</scope>
    <source>
        <strain evidence="2 3">TMT1-23-1</strain>
    </source>
</reference>
<dbReference type="Proteomes" id="UP000297853">
    <property type="component" value="Unassembled WGS sequence"/>
</dbReference>
<proteinExistence type="predicted"/>
<evidence type="ECO:0000259" key="1">
    <source>
        <dbReference type="PROSITE" id="PS50902"/>
    </source>
</evidence>
<gene>
    <name evidence="2" type="ORF">E3T28_06225</name>
</gene>
<comment type="caution">
    <text evidence="2">The sequence shown here is derived from an EMBL/GenBank/DDBJ whole genome shotgun (WGS) entry which is preliminary data.</text>
</comment>
<feature type="domain" description="Flavodoxin-like" evidence="1">
    <location>
        <begin position="3"/>
        <end position="160"/>
    </location>
</feature>
<dbReference type="EMBL" id="SOGQ01000029">
    <property type="protein sequence ID" value="TFD02097.1"/>
    <property type="molecule type" value="Genomic_DNA"/>
</dbReference>
<evidence type="ECO:0000313" key="3">
    <source>
        <dbReference type="Proteomes" id="UP000297853"/>
    </source>
</evidence>
<keyword evidence="3" id="KW-1185">Reference proteome</keyword>
<dbReference type="InterPro" id="IPR008254">
    <property type="entry name" value="Flavodoxin/NO_synth"/>
</dbReference>
<dbReference type="SUPFAM" id="SSF52218">
    <property type="entry name" value="Flavoproteins"/>
    <property type="match status" value="1"/>
</dbReference>
<organism evidence="2 3">
    <name type="scientific">Cryobacterium sinapicolor</name>
    <dbReference type="NCBI Taxonomy" id="1259236"/>
    <lineage>
        <taxon>Bacteria</taxon>
        <taxon>Bacillati</taxon>
        <taxon>Actinomycetota</taxon>
        <taxon>Actinomycetes</taxon>
        <taxon>Micrococcales</taxon>
        <taxon>Microbacteriaceae</taxon>
        <taxon>Cryobacterium</taxon>
    </lineage>
</organism>